<evidence type="ECO:0000256" key="1">
    <source>
        <dbReference type="SAM" id="MobiDB-lite"/>
    </source>
</evidence>
<organism evidence="2 3">
    <name type="scientific">Prorocentrum cordatum</name>
    <dbReference type="NCBI Taxonomy" id="2364126"/>
    <lineage>
        <taxon>Eukaryota</taxon>
        <taxon>Sar</taxon>
        <taxon>Alveolata</taxon>
        <taxon>Dinophyceae</taxon>
        <taxon>Prorocentrales</taxon>
        <taxon>Prorocentraceae</taxon>
        <taxon>Prorocentrum</taxon>
    </lineage>
</organism>
<feature type="compositionally biased region" description="Basic and acidic residues" evidence="1">
    <location>
        <begin position="1"/>
        <end position="12"/>
    </location>
</feature>
<dbReference type="EMBL" id="CAUYUJ010020344">
    <property type="protein sequence ID" value="CAK0897531.1"/>
    <property type="molecule type" value="Genomic_DNA"/>
</dbReference>
<dbReference type="Proteomes" id="UP001189429">
    <property type="component" value="Unassembled WGS sequence"/>
</dbReference>
<accession>A0ABN9XD48</accession>
<feature type="non-terminal residue" evidence="2">
    <location>
        <position position="1"/>
    </location>
</feature>
<feature type="non-terminal residue" evidence="2">
    <location>
        <position position="79"/>
    </location>
</feature>
<keyword evidence="3" id="KW-1185">Reference proteome</keyword>
<gene>
    <name evidence="2" type="ORF">PCOR1329_LOCUS75683</name>
</gene>
<comment type="caution">
    <text evidence="2">The sequence shown here is derived from an EMBL/GenBank/DDBJ whole genome shotgun (WGS) entry which is preliminary data.</text>
</comment>
<feature type="region of interest" description="Disordered" evidence="1">
    <location>
        <begin position="1"/>
        <end position="34"/>
    </location>
</feature>
<protein>
    <submittedName>
        <fullName evidence="2">Uncharacterized protein</fullName>
    </submittedName>
</protein>
<proteinExistence type="predicted"/>
<name>A0ABN9XD48_9DINO</name>
<sequence length="79" mass="8199">SVLEWGPREARRTSPGGPEELPRPGRARGPPRSRSARLALADVLSAGSLGSPRWILLRPQAARGARAGHAQAGSLSGSP</sequence>
<evidence type="ECO:0000313" key="3">
    <source>
        <dbReference type="Proteomes" id="UP001189429"/>
    </source>
</evidence>
<feature type="compositionally biased region" description="Basic residues" evidence="1">
    <location>
        <begin position="25"/>
        <end position="34"/>
    </location>
</feature>
<evidence type="ECO:0000313" key="2">
    <source>
        <dbReference type="EMBL" id="CAK0897531.1"/>
    </source>
</evidence>
<reference evidence="2" key="1">
    <citation type="submission" date="2023-10" db="EMBL/GenBank/DDBJ databases">
        <authorList>
            <person name="Chen Y."/>
            <person name="Shah S."/>
            <person name="Dougan E. K."/>
            <person name="Thang M."/>
            <person name="Chan C."/>
        </authorList>
    </citation>
    <scope>NUCLEOTIDE SEQUENCE [LARGE SCALE GENOMIC DNA]</scope>
</reference>